<accession>A0AAT9GGU4</accession>
<protein>
    <submittedName>
        <fullName evidence="2">Uncharacterized protein</fullName>
    </submittedName>
</protein>
<organism evidence="2">
    <name type="scientific">Sediminibacterium sp. KACHI17</name>
    <dbReference type="NCBI Taxonomy" id="1751071"/>
    <lineage>
        <taxon>Bacteria</taxon>
        <taxon>Pseudomonadati</taxon>
        <taxon>Bacteroidota</taxon>
        <taxon>Chitinophagia</taxon>
        <taxon>Chitinophagales</taxon>
        <taxon>Chitinophagaceae</taxon>
        <taxon>Sediminibacterium</taxon>
    </lineage>
</organism>
<sequence>MSKKIKTIQLIWTFYRSYVLFSALATLFLVRAFWLYGFASFFGIFWGKLFSLAVAYLFVHKIKKKEYYYYYNHGIGKIQLWATSLLFDFVLFIFLLCIAHQLS</sequence>
<name>A0AAT9GGU4_9BACT</name>
<keyword evidence="1" id="KW-0472">Membrane</keyword>
<reference evidence="2" key="1">
    <citation type="submission" date="2024-02" db="EMBL/GenBank/DDBJ databases">
        <title>Sediminibacterium planktonica sp. nov. and Sediminibacterium longus sp. nov., isolated from surface lake and river water.</title>
        <authorList>
            <person name="Watanabe K."/>
            <person name="Takemine S."/>
            <person name="Ishii Y."/>
            <person name="Ogata Y."/>
            <person name="Shindo C."/>
            <person name="Suda W."/>
        </authorList>
    </citation>
    <scope>NUCLEOTIDE SEQUENCE</scope>
    <source>
        <strain evidence="2">KACHI17</strain>
    </source>
</reference>
<dbReference type="EMBL" id="AP029612">
    <property type="protein sequence ID" value="BFG69742.1"/>
    <property type="molecule type" value="Genomic_DNA"/>
</dbReference>
<evidence type="ECO:0000256" key="1">
    <source>
        <dbReference type="SAM" id="Phobius"/>
    </source>
</evidence>
<feature type="transmembrane region" description="Helical" evidence="1">
    <location>
        <begin position="12"/>
        <end position="34"/>
    </location>
</feature>
<proteinExistence type="predicted"/>
<gene>
    <name evidence="2" type="ORF">KACHI17_06230</name>
</gene>
<keyword evidence="1" id="KW-1133">Transmembrane helix</keyword>
<evidence type="ECO:0000313" key="2">
    <source>
        <dbReference type="EMBL" id="BFG69742.1"/>
    </source>
</evidence>
<feature type="transmembrane region" description="Helical" evidence="1">
    <location>
        <begin position="80"/>
        <end position="102"/>
    </location>
</feature>
<dbReference type="AlphaFoldDB" id="A0AAT9GGU4"/>
<feature type="transmembrane region" description="Helical" evidence="1">
    <location>
        <begin position="40"/>
        <end position="59"/>
    </location>
</feature>
<keyword evidence="1" id="KW-0812">Transmembrane</keyword>